<dbReference type="GO" id="GO:0016853">
    <property type="term" value="F:isomerase activity"/>
    <property type="evidence" value="ECO:0007669"/>
    <property type="project" value="UniProtKB-KW"/>
</dbReference>
<accession>A0ABW8HC51</accession>
<name>A0ABW8HC51_9ACTN</name>
<protein>
    <submittedName>
        <fullName evidence="3">4-oxalomesaconate tautomerase</fullName>
        <ecNumber evidence="3">5.3.2.8</ecNumber>
    </submittedName>
</protein>
<comment type="caution">
    <text evidence="3">The sequence shown here is derived from an EMBL/GenBank/DDBJ whole genome shotgun (WGS) entry which is preliminary data.</text>
</comment>
<dbReference type="Proteomes" id="UP001617907">
    <property type="component" value="Unassembled WGS sequence"/>
</dbReference>
<evidence type="ECO:0000256" key="1">
    <source>
        <dbReference type="ARBA" id="ARBA00007673"/>
    </source>
</evidence>
<dbReference type="EMBL" id="JBIVPC010000010">
    <property type="protein sequence ID" value="MFJ6038351.1"/>
    <property type="molecule type" value="Genomic_DNA"/>
</dbReference>
<proteinExistence type="inferred from homology"/>
<sequence>MPAVAAARAPEVTLRGSQTAIPCLFMRGGTSRGPFFDARLLPADPDRRDAVLLAALGSPDPRQIDGIGGAHPLTSKIGMVRPSTQAGIDLEWTFAQVQPDGDTVDTSANCGNMLAAVLPFAVETGMVVPAGDRTTARVLTRNTGMVAEITVATPADPSGTPHITYEGAARIDGVPGTAAPVEIAFLDTAGSVTGALLPTGRARDTVEAPGLGPVDVTLIDNGQPLVIVEAARLGATGYESPDGIDADQALKARVEALRLVCGKAMGLGDVSERNYPKMTLVAPPRDGGTLSTRSLIPRVCHRSIGVLAAVTAATACVIEGTVARDVAAGVPGAEPTVSVEHPSGEFSVTLGLDPADPQRVTRSALLRTARLLMAGDLLVPRSVWDPTPTRQEKHA</sequence>
<dbReference type="SUPFAM" id="SSF54506">
    <property type="entry name" value="Diaminopimelate epimerase-like"/>
    <property type="match status" value="2"/>
</dbReference>
<evidence type="ECO:0000256" key="2">
    <source>
        <dbReference type="ARBA" id="ARBA00023235"/>
    </source>
</evidence>
<dbReference type="Pfam" id="PF04303">
    <property type="entry name" value="PrpF"/>
    <property type="match status" value="1"/>
</dbReference>
<dbReference type="NCBIfam" id="NF033377">
    <property type="entry name" value="OMA_tautomer"/>
    <property type="match status" value="1"/>
</dbReference>
<dbReference type="RefSeq" id="WP_030401093.1">
    <property type="nucleotide sequence ID" value="NZ_BBOK01000008.1"/>
</dbReference>
<evidence type="ECO:0000313" key="4">
    <source>
        <dbReference type="Proteomes" id="UP001617907"/>
    </source>
</evidence>
<dbReference type="Gene3D" id="3.10.310.10">
    <property type="entry name" value="Diaminopimelate Epimerase, Chain A, domain 1"/>
    <property type="match status" value="2"/>
</dbReference>
<reference evidence="3 4" key="1">
    <citation type="submission" date="2024-10" db="EMBL/GenBank/DDBJ databases">
        <title>The Natural Products Discovery Center: Release of the First 8490 Sequenced Strains for Exploring Actinobacteria Biosynthetic Diversity.</title>
        <authorList>
            <person name="Kalkreuter E."/>
            <person name="Kautsar S.A."/>
            <person name="Yang D."/>
            <person name="Bader C.D."/>
            <person name="Teijaro C.N."/>
            <person name="Fluegel L."/>
            <person name="Davis C.M."/>
            <person name="Simpson J.R."/>
            <person name="Lauterbach L."/>
            <person name="Steele A.D."/>
            <person name="Gui C."/>
            <person name="Meng S."/>
            <person name="Li G."/>
            <person name="Viehrig K."/>
            <person name="Ye F."/>
            <person name="Su P."/>
            <person name="Kiefer A.F."/>
            <person name="Nichols A."/>
            <person name="Cepeda A.J."/>
            <person name="Yan W."/>
            <person name="Fan B."/>
            <person name="Jiang Y."/>
            <person name="Adhikari A."/>
            <person name="Zheng C.-J."/>
            <person name="Schuster L."/>
            <person name="Cowan T.M."/>
            <person name="Smanski M.J."/>
            <person name="Chevrette M.G."/>
            <person name="De Carvalho L.P.S."/>
            <person name="Shen B."/>
        </authorList>
    </citation>
    <scope>NUCLEOTIDE SEQUENCE [LARGE SCALE GENOMIC DNA]</scope>
    <source>
        <strain evidence="3 4">NPDC093086</strain>
    </source>
</reference>
<dbReference type="InterPro" id="IPR007400">
    <property type="entry name" value="PrpF-like"/>
</dbReference>
<dbReference type="EC" id="5.3.2.8" evidence="3"/>
<comment type="similarity">
    <text evidence="1">Belongs to the PrpF family.</text>
</comment>
<organism evidence="3 4">
    <name type="scientific">Streptomyces ardesiacus</name>
    <dbReference type="NCBI Taxonomy" id="285564"/>
    <lineage>
        <taxon>Bacteria</taxon>
        <taxon>Bacillati</taxon>
        <taxon>Actinomycetota</taxon>
        <taxon>Actinomycetes</taxon>
        <taxon>Kitasatosporales</taxon>
        <taxon>Streptomycetaceae</taxon>
        <taxon>Streptomyces</taxon>
    </lineage>
</organism>
<keyword evidence="2 3" id="KW-0413">Isomerase</keyword>
<keyword evidence="4" id="KW-1185">Reference proteome</keyword>
<dbReference type="PANTHER" id="PTHR43709:SF3">
    <property type="entry name" value="ISOMERASE YBHH-RELATED"/>
    <property type="match status" value="1"/>
</dbReference>
<gene>
    <name evidence="3" type="ORF">ACIQFM_19090</name>
</gene>
<dbReference type="PANTHER" id="PTHR43709">
    <property type="entry name" value="ACONITATE ISOMERASE-RELATED"/>
    <property type="match status" value="1"/>
</dbReference>
<evidence type="ECO:0000313" key="3">
    <source>
        <dbReference type="EMBL" id="MFJ6038351.1"/>
    </source>
</evidence>
<dbReference type="InterPro" id="IPR047687">
    <property type="entry name" value="OMA_tautomer-like"/>
</dbReference>